<accession>A0A433DKQ4</accession>
<dbReference type="Proteomes" id="UP000268093">
    <property type="component" value="Unassembled WGS sequence"/>
</dbReference>
<evidence type="ECO:0000313" key="1">
    <source>
        <dbReference type="EMBL" id="RUP51440.1"/>
    </source>
</evidence>
<reference evidence="1 2" key="1">
    <citation type="journal article" date="2018" name="New Phytol.">
        <title>Phylogenomics of Endogonaceae and evolution of mycorrhizas within Mucoromycota.</title>
        <authorList>
            <person name="Chang Y."/>
            <person name="Desiro A."/>
            <person name="Na H."/>
            <person name="Sandor L."/>
            <person name="Lipzen A."/>
            <person name="Clum A."/>
            <person name="Barry K."/>
            <person name="Grigoriev I.V."/>
            <person name="Martin F.M."/>
            <person name="Stajich J.E."/>
            <person name="Smith M.E."/>
            <person name="Bonito G."/>
            <person name="Spatafora J.W."/>
        </authorList>
    </citation>
    <scope>NUCLEOTIDE SEQUENCE [LARGE SCALE GENOMIC DNA]</scope>
    <source>
        <strain evidence="1 2">GMNB39</strain>
    </source>
</reference>
<dbReference type="AlphaFoldDB" id="A0A433DKQ4"/>
<gene>
    <name evidence="1" type="ORF">BC936DRAFT_148140</name>
</gene>
<dbReference type="EMBL" id="RBNI01000725">
    <property type="protein sequence ID" value="RUP51440.1"/>
    <property type="molecule type" value="Genomic_DNA"/>
</dbReference>
<protein>
    <submittedName>
        <fullName evidence="1">Uncharacterized protein</fullName>
    </submittedName>
</protein>
<proteinExistence type="predicted"/>
<comment type="caution">
    <text evidence="1">The sequence shown here is derived from an EMBL/GenBank/DDBJ whole genome shotgun (WGS) entry which is preliminary data.</text>
</comment>
<organism evidence="1 2">
    <name type="scientific">Jimgerdemannia flammicorona</name>
    <dbReference type="NCBI Taxonomy" id="994334"/>
    <lineage>
        <taxon>Eukaryota</taxon>
        <taxon>Fungi</taxon>
        <taxon>Fungi incertae sedis</taxon>
        <taxon>Mucoromycota</taxon>
        <taxon>Mucoromycotina</taxon>
        <taxon>Endogonomycetes</taxon>
        <taxon>Endogonales</taxon>
        <taxon>Endogonaceae</taxon>
        <taxon>Jimgerdemannia</taxon>
    </lineage>
</organism>
<sequence>MYSARFRQGRNHCVVLSRHHYWAPSHCHTATLRDQLVAATANPQHVQLHAQRGAFVGCFGMFVLKCSFGALDRRSLIIIMVICGSL</sequence>
<name>A0A433DKQ4_9FUNG</name>
<evidence type="ECO:0000313" key="2">
    <source>
        <dbReference type="Proteomes" id="UP000268093"/>
    </source>
</evidence>
<keyword evidence="2" id="KW-1185">Reference proteome</keyword>